<dbReference type="AlphaFoldDB" id="A0A0H4VFG5"/>
<reference evidence="2 3" key="1">
    <citation type="journal article" date="2015" name="Int. J. Syst. Evol. Microbiol.">
        <title>Erythrobacter atlanticus sp. nov., a bacterium from ocean sediment able to degrade polycyclic aromatic hydrocarbons.</title>
        <authorList>
            <person name="Zhuang L."/>
            <person name="Liu Y."/>
            <person name="Wang L."/>
            <person name="Wang W."/>
            <person name="Shao Z."/>
        </authorList>
    </citation>
    <scope>NUCLEOTIDE SEQUENCE [LARGE SCALE GENOMIC DNA]</scope>
    <source>
        <strain evidence="3">s21-N3</strain>
    </source>
</reference>
<feature type="region of interest" description="Disordered" evidence="1">
    <location>
        <begin position="89"/>
        <end position="111"/>
    </location>
</feature>
<keyword evidence="3" id="KW-1185">Reference proteome</keyword>
<evidence type="ECO:0000313" key="2">
    <source>
        <dbReference type="EMBL" id="AKQ41829.2"/>
    </source>
</evidence>
<evidence type="ECO:0000313" key="3">
    <source>
        <dbReference type="Proteomes" id="UP000059113"/>
    </source>
</evidence>
<accession>A0A0H4VFG5</accession>
<reference evidence="3" key="2">
    <citation type="submission" date="2015-04" db="EMBL/GenBank/DDBJ databases">
        <title>The complete genome sequence of Erythrobacter sp. s21-N3.</title>
        <authorList>
            <person name="Zhuang L."/>
            <person name="Liu Y."/>
            <person name="Shao Z."/>
        </authorList>
    </citation>
    <scope>NUCLEOTIDE SEQUENCE [LARGE SCALE GENOMIC DNA]</scope>
    <source>
        <strain evidence="3">s21-N3</strain>
    </source>
</reference>
<protein>
    <submittedName>
        <fullName evidence="2">Uncharacterized protein</fullName>
    </submittedName>
</protein>
<dbReference type="STRING" id="1648404.CP97_07040"/>
<organism evidence="2 3">
    <name type="scientific">Aurantiacibacter atlanticus</name>
    <dbReference type="NCBI Taxonomy" id="1648404"/>
    <lineage>
        <taxon>Bacteria</taxon>
        <taxon>Pseudomonadati</taxon>
        <taxon>Pseudomonadota</taxon>
        <taxon>Alphaproteobacteria</taxon>
        <taxon>Sphingomonadales</taxon>
        <taxon>Erythrobacteraceae</taxon>
        <taxon>Aurantiacibacter</taxon>
    </lineage>
</organism>
<name>A0A0H4VFG5_9SPHN</name>
<dbReference type="Proteomes" id="UP000059113">
    <property type="component" value="Chromosome"/>
</dbReference>
<proteinExistence type="predicted"/>
<gene>
    <name evidence="2" type="ORF">CP97_07040</name>
</gene>
<dbReference type="EMBL" id="CP011310">
    <property type="protein sequence ID" value="AKQ41829.2"/>
    <property type="molecule type" value="Genomic_DNA"/>
</dbReference>
<sequence length="111" mass="11870">MSYNVAQMRIVRELREAEKALDDALLRQSSLLSAMVQARKDTGAAPFTGQEALMRLSKSHQTLVSAGGDLARVHSNLLSVQQDVLGFEECPPEGKPMATGESAPASMKLAG</sequence>
<dbReference type="KEGG" id="ery:CP97_07040"/>
<evidence type="ECO:0000256" key="1">
    <source>
        <dbReference type="SAM" id="MobiDB-lite"/>
    </source>
</evidence>